<keyword evidence="4" id="KW-0862">Zinc</keyword>
<dbReference type="SUPFAM" id="SSF57667">
    <property type="entry name" value="beta-beta-alpha zinc fingers"/>
    <property type="match status" value="1"/>
</dbReference>
<proteinExistence type="predicted"/>
<dbReference type="GO" id="GO:0005634">
    <property type="term" value="C:nucleus"/>
    <property type="evidence" value="ECO:0007669"/>
    <property type="project" value="UniProtKB-SubCell"/>
</dbReference>
<dbReference type="GO" id="GO:0008270">
    <property type="term" value="F:zinc ion binding"/>
    <property type="evidence" value="ECO:0007669"/>
    <property type="project" value="UniProtKB-KW"/>
</dbReference>
<feature type="domain" description="BED-type" evidence="9">
    <location>
        <begin position="4"/>
        <end position="62"/>
    </location>
</feature>
<keyword evidence="7" id="KW-0539">Nucleus</keyword>
<dbReference type="PANTHER" id="PTHR46481">
    <property type="entry name" value="ZINC FINGER BED DOMAIN-CONTAINING PROTEIN 4"/>
    <property type="match status" value="1"/>
</dbReference>
<sequence>MIKFTMSVAWKFFIKCPDDVSKAQCSVCNKKVCRGDTNSRDFTTSNLIKHLKNNHNNEFMKVTNKRKRNLKVYNAVSEVESEEEIENNVATVASTPKENVGITICSEKKQKPRVYQPTISSVFESKLPLTYNSPKAMNITNLIGKMIVQDQLPFHHIEKQGFKNLMKYVEPRYTIPDRTTFSRTIIPDLYTKVYLKVTELLKNVKYASFTSDLWSSNNNTDYLSITCHFVNEEFVRENLLLEVIPFKPIFHTSDEIYMFTMETLEKWGIEEKKSMFI</sequence>
<dbReference type="AlphaFoldDB" id="A0A6G0VN40"/>
<evidence type="ECO:0000256" key="3">
    <source>
        <dbReference type="ARBA" id="ARBA00022771"/>
    </source>
</evidence>
<evidence type="ECO:0000256" key="1">
    <source>
        <dbReference type="ARBA" id="ARBA00004123"/>
    </source>
</evidence>
<evidence type="ECO:0000256" key="8">
    <source>
        <dbReference type="PROSITE-ProRule" id="PRU00027"/>
    </source>
</evidence>
<evidence type="ECO:0000256" key="5">
    <source>
        <dbReference type="ARBA" id="ARBA00023015"/>
    </source>
</evidence>
<dbReference type="EMBL" id="VUJU01014605">
    <property type="protein sequence ID" value="KAF0701757.1"/>
    <property type="molecule type" value="Genomic_DNA"/>
</dbReference>
<comment type="caution">
    <text evidence="10">The sequence shown here is derived from an EMBL/GenBank/DDBJ whole genome shotgun (WGS) entry which is preliminary data.</text>
</comment>
<dbReference type="InterPro" id="IPR036236">
    <property type="entry name" value="Znf_C2H2_sf"/>
</dbReference>
<keyword evidence="3 8" id="KW-0863">Zinc-finger</keyword>
<reference evidence="10 11" key="1">
    <citation type="submission" date="2019-08" db="EMBL/GenBank/DDBJ databases">
        <title>Whole genome of Aphis craccivora.</title>
        <authorList>
            <person name="Voronova N.V."/>
            <person name="Shulinski R.S."/>
            <person name="Bandarenka Y.V."/>
            <person name="Zhorov D.G."/>
            <person name="Warner D."/>
        </authorList>
    </citation>
    <scope>NUCLEOTIDE SEQUENCE [LARGE SCALE GENOMIC DNA]</scope>
    <source>
        <strain evidence="10">180601</strain>
        <tissue evidence="10">Whole Body</tissue>
    </source>
</reference>
<dbReference type="InterPro" id="IPR003656">
    <property type="entry name" value="Znf_BED"/>
</dbReference>
<comment type="subcellular location">
    <subcellularLocation>
        <location evidence="1">Nucleus</location>
    </subcellularLocation>
</comment>
<evidence type="ECO:0000256" key="6">
    <source>
        <dbReference type="ARBA" id="ARBA00023163"/>
    </source>
</evidence>
<dbReference type="PROSITE" id="PS50808">
    <property type="entry name" value="ZF_BED"/>
    <property type="match status" value="1"/>
</dbReference>
<dbReference type="InterPro" id="IPR012337">
    <property type="entry name" value="RNaseH-like_sf"/>
</dbReference>
<organism evidence="10 11">
    <name type="scientific">Aphis craccivora</name>
    <name type="common">Cowpea aphid</name>
    <dbReference type="NCBI Taxonomy" id="307492"/>
    <lineage>
        <taxon>Eukaryota</taxon>
        <taxon>Metazoa</taxon>
        <taxon>Ecdysozoa</taxon>
        <taxon>Arthropoda</taxon>
        <taxon>Hexapoda</taxon>
        <taxon>Insecta</taxon>
        <taxon>Pterygota</taxon>
        <taxon>Neoptera</taxon>
        <taxon>Paraneoptera</taxon>
        <taxon>Hemiptera</taxon>
        <taxon>Sternorrhyncha</taxon>
        <taxon>Aphidomorpha</taxon>
        <taxon>Aphidoidea</taxon>
        <taxon>Aphididae</taxon>
        <taxon>Aphidini</taxon>
        <taxon>Aphis</taxon>
        <taxon>Aphis</taxon>
    </lineage>
</organism>
<dbReference type="Pfam" id="PF02892">
    <property type="entry name" value="zf-BED"/>
    <property type="match status" value="1"/>
</dbReference>
<evidence type="ECO:0000256" key="7">
    <source>
        <dbReference type="ARBA" id="ARBA00023242"/>
    </source>
</evidence>
<evidence type="ECO:0000313" key="11">
    <source>
        <dbReference type="Proteomes" id="UP000478052"/>
    </source>
</evidence>
<evidence type="ECO:0000256" key="4">
    <source>
        <dbReference type="ARBA" id="ARBA00022833"/>
    </source>
</evidence>
<dbReference type="SUPFAM" id="SSF53098">
    <property type="entry name" value="Ribonuclease H-like"/>
    <property type="match status" value="1"/>
</dbReference>
<keyword evidence="11" id="KW-1185">Reference proteome</keyword>
<dbReference type="Proteomes" id="UP000478052">
    <property type="component" value="Unassembled WGS sequence"/>
</dbReference>
<dbReference type="SMART" id="SM00614">
    <property type="entry name" value="ZnF_BED"/>
    <property type="match status" value="1"/>
</dbReference>
<evidence type="ECO:0000259" key="9">
    <source>
        <dbReference type="PROSITE" id="PS50808"/>
    </source>
</evidence>
<protein>
    <submittedName>
        <fullName evidence="10">Zinc finger BED domain-containing protein 4-like</fullName>
    </submittedName>
</protein>
<keyword evidence="5" id="KW-0805">Transcription regulation</keyword>
<dbReference type="OrthoDB" id="2438421at2759"/>
<evidence type="ECO:0000313" key="10">
    <source>
        <dbReference type="EMBL" id="KAF0701757.1"/>
    </source>
</evidence>
<dbReference type="InterPro" id="IPR052035">
    <property type="entry name" value="ZnF_BED_domain_contain"/>
</dbReference>
<accession>A0A6G0VN40</accession>
<keyword evidence="2" id="KW-0479">Metal-binding</keyword>
<dbReference type="SUPFAM" id="SSF140996">
    <property type="entry name" value="Hermes dimerisation domain"/>
    <property type="match status" value="1"/>
</dbReference>
<dbReference type="PANTHER" id="PTHR46481:SF10">
    <property type="entry name" value="ZINC FINGER BED DOMAIN-CONTAINING PROTEIN 39"/>
    <property type="match status" value="1"/>
</dbReference>
<keyword evidence="6" id="KW-0804">Transcription</keyword>
<evidence type="ECO:0000256" key="2">
    <source>
        <dbReference type="ARBA" id="ARBA00022723"/>
    </source>
</evidence>
<dbReference type="GO" id="GO:0009791">
    <property type="term" value="P:post-embryonic development"/>
    <property type="evidence" value="ECO:0007669"/>
    <property type="project" value="UniProtKB-ARBA"/>
</dbReference>
<name>A0A6G0VN40_APHCR</name>
<gene>
    <name evidence="10" type="ORF">FWK35_00035467</name>
</gene>
<dbReference type="GO" id="GO:0003677">
    <property type="term" value="F:DNA binding"/>
    <property type="evidence" value="ECO:0007669"/>
    <property type="project" value="InterPro"/>
</dbReference>